<dbReference type="InterPro" id="IPR018083">
    <property type="entry name" value="Sterol_reductase_CS"/>
</dbReference>
<proteinExistence type="inferred from homology"/>
<keyword evidence="7 13" id="KW-0560">Oxidoreductase</keyword>
<keyword evidence="6 13" id="KW-1133">Transmembrane helix</keyword>
<protein>
    <recommendedName>
        <fullName evidence="13">Delta(14)-sterol reductase</fullName>
    </recommendedName>
    <alternativeName>
        <fullName evidence="13">C-14 sterol reductase</fullName>
    </alternativeName>
    <alternativeName>
        <fullName evidence="13">Sterol C14-reductase</fullName>
    </alternativeName>
</protein>
<dbReference type="PANTHER" id="PTHR21257">
    <property type="entry name" value="DELTA(14)-STEROL REDUCTASE"/>
    <property type="match status" value="1"/>
</dbReference>
<organism evidence="16 17">
    <name type="scientific">Cytospora paraplurivora</name>
    <dbReference type="NCBI Taxonomy" id="2898453"/>
    <lineage>
        <taxon>Eukaryota</taxon>
        <taxon>Fungi</taxon>
        <taxon>Dikarya</taxon>
        <taxon>Ascomycota</taxon>
        <taxon>Pezizomycotina</taxon>
        <taxon>Sordariomycetes</taxon>
        <taxon>Sordariomycetidae</taxon>
        <taxon>Diaporthales</taxon>
        <taxon>Cytosporaceae</taxon>
        <taxon>Cytospora</taxon>
    </lineage>
</organism>
<keyword evidence="3 13" id="KW-0444">Lipid biosynthesis</keyword>
<feature type="transmembrane region" description="Helical" evidence="13">
    <location>
        <begin position="433"/>
        <end position="451"/>
    </location>
</feature>
<feature type="transmembrane region" description="Helical" evidence="13">
    <location>
        <begin position="395"/>
        <end position="413"/>
    </location>
</feature>
<evidence type="ECO:0000256" key="1">
    <source>
        <dbReference type="ARBA" id="ARBA00004141"/>
    </source>
</evidence>
<reference evidence="16 17" key="1">
    <citation type="journal article" date="2023" name="PLoS ONE">
        <title>Cytospora paraplurivora sp. nov. isolated from orchards with fruit tree decline syndrome in Ontario, Canada.</title>
        <authorList>
            <person name="Ilyukhin E."/>
            <person name="Nguyen H.D.T."/>
            <person name="Castle A.J."/>
            <person name="Ellouze W."/>
        </authorList>
    </citation>
    <scope>NUCLEOTIDE SEQUENCE [LARGE SCALE GENOMIC DNA]</scope>
    <source>
        <strain evidence="16 17">FDS-564</strain>
    </source>
</reference>
<keyword evidence="10 13" id="KW-0472">Membrane</keyword>
<feature type="transmembrane region" description="Helical" evidence="13">
    <location>
        <begin position="313"/>
        <end position="332"/>
    </location>
</feature>
<feature type="transmembrane region" description="Helical" evidence="13">
    <location>
        <begin position="12"/>
        <end position="33"/>
    </location>
</feature>
<dbReference type="InterPro" id="IPR000210">
    <property type="entry name" value="BTB/POZ_dom"/>
</dbReference>
<evidence type="ECO:0000256" key="13">
    <source>
        <dbReference type="RuleBase" id="RU369120"/>
    </source>
</evidence>
<evidence type="ECO:0000256" key="2">
    <source>
        <dbReference type="ARBA" id="ARBA00005402"/>
    </source>
</evidence>
<evidence type="ECO:0000256" key="12">
    <source>
        <dbReference type="ARBA" id="ARBA00023221"/>
    </source>
</evidence>
<evidence type="ECO:0000256" key="9">
    <source>
        <dbReference type="ARBA" id="ARBA00023098"/>
    </source>
</evidence>
<evidence type="ECO:0000313" key="17">
    <source>
        <dbReference type="Proteomes" id="UP001320245"/>
    </source>
</evidence>
<feature type="transmembrane region" description="Helical" evidence="13">
    <location>
        <begin position="121"/>
        <end position="141"/>
    </location>
</feature>
<dbReference type="GO" id="GO:0006696">
    <property type="term" value="P:ergosterol biosynthetic process"/>
    <property type="evidence" value="ECO:0007669"/>
    <property type="project" value="TreeGrafter"/>
</dbReference>
<evidence type="ECO:0000256" key="10">
    <source>
        <dbReference type="ARBA" id="ARBA00023136"/>
    </source>
</evidence>
<evidence type="ECO:0000256" key="3">
    <source>
        <dbReference type="ARBA" id="ARBA00022516"/>
    </source>
</evidence>
<feature type="transmembrane region" description="Helical" evidence="13">
    <location>
        <begin position="283"/>
        <end position="301"/>
    </location>
</feature>
<gene>
    <name evidence="16" type="primary">ERG24_2</name>
    <name evidence="16" type="ORF">SLS53_005000</name>
</gene>
<dbReference type="PROSITE" id="PS50097">
    <property type="entry name" value="BTB"/>
    <property type="match status" value="1"/>
</dbReference>
<feature type="domain" description="BTB" evidence="15">
    <location>
        <begin position="485"/>
        <end position="553"/>
    </location>
</feature>
<keyword evidence="17" id="KW-1185">Reference proteome</keyword>
<dbReference type="EMBL" id="JAJSPL020000018">
    <property type="protein sequence ID" value="KAK7740937.1"/>
    <property type="molecule type" value="Genomic_DNA"/>
</dbReference>
<evidence type="ECO:0000256" key="7">
    <source>
        <dbReference type="ARBA" id="ARBA00023002"/>
    </source>
</evidence>
<evidence type="ECO:0000256" key="8">
    <source>
        <dbReference type="ARBA" id="ARBA00023011"/>
    </source>
</evidence>
<feature type="region of interest" description="Disordered" evidence="14">
    <location>
        <begin position="684"/>
        <end position="704"/>
    </location>
</feature>
<dbReference type="Proteomes" id="UP001320245">
    <property type="component" value="Unassembled WGS sequence"/>
</dbReference>
<dbReference type="PROSITE" id="PS01018">
    <property type="entry name" value="STEROL_REDUCT_2"/>
    <property type="match status" value="1"/>
</dbReference>
<dbReference type="Pfam" id="PF01222">
    <property type="entry name" value="ERG4_ERG24"/>
    <property type="match status" value="1"/>
</dbReference>
<sequence length="704" mass="78686">MASQRPKYEFGGPIGAAAIVFGLPVLLNVWFFACNDVSGCPAPALLHPTALTWDKLNAQIPWPTTGIWGFASWEATGWTLAYYLVSLVLGAILPATKVYGTKLSQSGRPLMYRFNAFHASVAQLAACAVGTYLYGTGWAFWTFITENYLQLLTVNTILAFVISSWVYVRSFSVKPGNSDLRELAAGGHTGSLIYDFYIGRELNPRVTLPVFGEIDIKAWLEMRPGLTGWVLLDLAFVAQQHRNYGYVSDSIVFTTVVQTFYVLYGQYAEERILSMMDITTDGLGFMLTFGDIVWVPFLYSTQCRYLAVYPVHLGWPGLVAVSLVFGIGLHIFRASNLQKNVFRKNPDDPSVKDLSYIQTKRGTRLLTSGWWGVSRHINYFGDLVQASPFSLPTGIAGYVVIPAGSIVAGAVAGSDDHITMLNGSQVIQGAARGWGMIFTYFYVVYFAVLLIHREKRDDLACAEKYGEDWDKYKRIVRWRILPNSAIVTLVVGREARIFAAHEDVLAKSPVFAGILRSQYMEPSGKRITIADEEPEVLSSVLEYLYKDDYSPRLVHNKRRDTWEIESKDEATIFHQAAGAELLKDTVIYCAAVKYRLDDLKRIALRKQGLRTGIQCNTILSSARYAYANTPDSDSKLRDHYLSLIVRSRSTFKHSGSMQSEMFNGGSQLFFDLFVTLCNHLDEAQSPRGTPRGTPRTGTPKNGFF</sequence>
<dbReference type="PROSITE" id="PS01017">
    <property type="entry name" value="STEROL_REDUCT_1"/>
    <property type="match status" value="1"/>
</dbReference>
<dbReference type="InterPro" id="IPR011333">
    <property type="entry name" value="SKP1/BTB/POZ_sf"/>
</dbReference>
<evidence type="ECO:0000256" key="6">
    <source>
        <dbReference type="ARBA" id="ARBA00022989"/>
    </source>
</evidence>
<name>A0AAN9U6N2_9PEZI</name>
<keyword evidence="5 13" id="KW-0752">Steroid biosynthesis</keyword>
<dbReference type="GO" id="GO:0005789">
    <property type="term" value="C:endoplasmic reticulum membrane"/>
    <property type="evidence" value="ECO:0007669"/>
    <property type="project" value="TreeGrafter"/>
</dbReference>
<dbReference type="InterPro" id="IPR001171">
    <property type="entry name" value="ERG24_DHCR-like"/>
</dbReference>
<evidence type="ECO:0000256" key="4">
    <source>
        <dbReference type="ARBA" id="ARBA00022692"/>
    </source>
</evidence>
<dbReference type="SUPFAM" id="SSF54695">
    <property type="entry name" value="POZ domain"/>
    <property type="match status" value="1"/>
</dbReference>
<evidence type="ECO:0000313" key="16">
    <source>
        <dbReference type="EMBL" id="KAK7740937.1"/>
    </source>
</evidence>
<comment type="caution">
    <text evidence="16">The sequence shown here is derived from an EMBL/GenBank/DDBJ whole genome shotgun (WGS) entry which is preliminary data.</text>
</comment>
<keyword evidence="9 13" id="KW-0443">Lipid metabolism</keyword>
<keyword evidence="8 13" id="KW-0756">Sterol biosynthesis</keyword>
<feature type="transmembrane region" description="Helical" evidence="13">
    <location>
        <begin position="147"/>
        <end position="168"/>
    </location>
</feature>
<keyword evidence="12 13" id="KW-0753">Steroid metabolism</keyword>
<keyword evidence="4 13" id="KW-0812">Transmembrane</keyword>
<comment type="similarity">
    <text evidence="2 13">Belongs to the ERG4/ERG24 family.</text>
</comment>
<dbReference type="PROSITE" id="PS51257">
    <property type="entry name" value="PROKAR_LIPOPROTEIN"/>
    <property type="match status" value="1"/>
</dbReference>
<comment type="subcellular location">
    <subcellularLocation>
        <location evidence="1">Membrane</location>
        <topology evidence="1">Multi-pass membrane protein</topology>
    </subcellularLocation>
</comment>
<keyword evidence="11 13" id="KW-1207">Sterol metabolism</keyword>
<dbReference type="CDD" id="cd18186">
    <property type="entry name" value="BTB_POZ_ZBTB_KLHL-like"/>
    <property type="match status" value="1"/>
</dbReference>
<dbReference type="Gene3D" id="1.20.120.1630">
    <property type="match status" value="1"/>
</dbReference>
<evidence type="ECO:0000256" key="14">
    <source>
        <dbReference type="SAM" id="MobiDB-lite"/>
    </source>
</evidence>
<dbReference type="AlphaFoldDB" id="A0AAN9U6N2"/>
<dbReference type="PANTHER" id="PTHR21257:SF52">
    <property type="entry name" value="DELTA(14)-STEROL REDUCTASE TM7SF2"/>
    <property type="match status" value="1"/>
</dbReference>
<dbReference type="Gene3D" id="3.30.710.10">
    <property type="entry name" value="Potassium Channel Kv1.1, Chain A"/>
    <property type="match status" value="1"/>
</dbReference>
<evidence type="ECO:0000259" key="15">
    <source>
        <dbReference type="PROSITE" id="PS50097"/>
    </source>
</evidence>
<dbReference type="Pfam" id="PF00651">
    <property type="entry name" value="BTB"/>
    <property type="match status" value="1"/>
</dbReference>
<dbReference type="GO" id="GO:0050613">
    <property type="term" value="F:Delta14-sterol reductase activity"/>
    <property type="evidence" value="ECO:0007669"/>
    <property type="project" value="TreeGrafter"/>
</dbReference>
<evidence type="ECO:0000256" key="5">
    <source>
        <dbReference type="ARBA" id="ARBA00022955"/>
    </source>
</evidence>
<evidence type="ECO:0000256" key="11">
    <source>
        <dbReference type="ARBA" id="ARBA00023166"/>
    </source>
</evidence>
<accession>A0AAN9U6N2</accession>
<feature type="compositionally biased region" description="Low complexity" evidence="14">
    <location>
        <begin position="686"/>
        <end position="704"/>
    </location>
</feature>
<feature type="transmembrane region" description="Helical" evidence="13">
    <location>
        <begin position="80"/>
        <end position="100"/>
    </location>
</feature>